<evidence type="ECO:0000313" key="2">
    <source>
        <dbReference type="Proteomes" id="UP000295447"/>
    </source>
</evidence>
<evidence type="ECO:0000313" key="1">
    <source>
        <dbReference type="EMBL" id="TDW22804.1"/>
    </source>
</evidence>
<keyword evidence="2" id="KW-1185">Reference proteome</keyword>
<sequence>MSTYDPPYAIARTSTEVSLYLDLIPCPDCGSDQADWQEEAFTYTGECVGCGAQREYTFSPPEHAIRDTFGGPEPSELIDAGQWLAVADRIAGEVAVNDRSEGALTAMALARQAVEEVLKFIPPSQDTVPDEAFWTDAGRAERELDPGRFRLDRLLVVRDSYT</sequence>
<reference evidence="1 2" key="1">
    <citation type="submission" date="2019-03" db="EMBL/GenBank/DDBJ databases">
        <title>Genomic Encyclopedia of Type Strains, Phase III (KMG-III): the genomes of soil and plant-associated and newly described type strains.</title>
        <authorList>
            <person name="Whitman W."/>
        </authorList>
    </citation>
    <scope>NUCLEOTIDE SEQUENCE [LARGE SCALE GENOMIC DNA]</scope>
    <source>
        <strain evidence="1 2">VKM Ac-2570</strain>
    </source>
</reference>
<comment type="caution">
    <text evidence="1">The sequence shown here is derived from an EMBL/GenBank/DDBJ whole genome shotgun (WGS) entry which is preliminary data.</text>
</comment>
<gene>
    <name evidence="1" type="ORF">EV650_1650</name>
</gene>
<dbReference type="RefSeq" id="WP_134116913.1">
    <property type="nucleotide sequence ID" value="NZ_SODF01000001.1"/>
</dbReference>
<dbReference type="OrthoDB" id="4276070at2"/>
<protein>
    <submittedName>
        <fullName evidence="1">Uncharacterized protein</fullName>
    </submittedName>
</protein>
<organism evidence="1 2">
    <name type="scientific">Kribbella kalugense</name>
    <dbReference type="NCBI Taxonomy" id="2512221"/>
    <lineage>
        <taxon>Bacteria</taxon>
        <taxon>Bacillati</taxon>
        <taxon>Actinomycetota</taxon>
        <taxon>Actinomycetes</taxon>
        <taxon>Propionibacteriales</taxon>
        <taxon>Kribbellaceae</taxon>
        <taxon>Kribbella</taxon>
    </lineage>
</organism>
<proteinExistence type="predicted"/>
<accession>A0A4V3G8G4</accession>
<dbReference type="Proteomes" id="UP000295447">
    <property type="component" value="Unassembled WGS sequence"/>
</dbReference>
<name>A0A4V3G8G4_9ACTN</name>
<dbReference type="EMBL" id="SODF01000001">
    <property type="protein sequence ID" value="TDW22804.1"/>
    <property type="molecule type" value="Genomic_DNA"/>
</dbReference>
<dbReference type="AlphaFoldDB" id="A0A4V3G8G4"/>